<dbReference type="GO" id="GO:0005912">
    <property type="term" value="C:adherens junction"/>
    <property type="evidence" value="ECO:0007669"/>
    <property type="project" value="UniProtKB-SubCell"/>
</dbReference>
<dbReference type="GO" id="GO:0008092">
    <property type="term" value="F:cytoskeletal protein binding"/>
    <property type="evidence" value="ECO:0007669"/>
    <property type="project" value="InterPro"/>
</dbReference>
<dbReference type="InterPro" id="IPR018980">
    <property type="entry name" value="FERM_PH-like_C"/>
</dbReference>
<dbReference type="CDD" id="cd14473">
    <property type="entry name" value="FERM_B-lobe"/>
    <property type="match status" value="1"/>
</dbReference>
<dbReference type="AlphaFoldDB" id="A0A8X6KAZ7"/>
<dbReference type="OrthoDB" id="6416508at2759"/>
<dbReference type="InterPro" id="IPR014352">
    <property type="entry name" value="FERM/acyl-CoA-bd_prot_sf"/>
</dbReference>
<protein>
    <submittedName>
        <fullName evidence="8">FERM and PDZ domain-containing protein 2</fullName>
    </submittedName>
</protein>
<dbReference type="PRINTS" id="PR00661">
    <property type="entry name" value="ERMFAMILY"/>
</dbReference>
<dbReference type="InterPro" id="IPR052074">
    <property type="entry name" value="NonRcpt_TyrProt_Phosphatase"/>
</dbReference>
<dbReference type="PANTHER" id="PTHR46900:SF2">
    <property type="entry name" value="TYROSINE-PROTEIN PHOSPHATASE NON-RECEPTOR TYPE 13"/>
    <property type="match status" value="1"/>
</dbReference>
<dbReference type="SUPFAM" id="SSF54236">
    <property type="entry name" value="Ubiquitin-like"/>
    <property type="match status" value="1"/>
</dbReference>
<dbReference type="Pfam" id="PF09379">
    <property type="entry name" value="FERM_N"/>
    <property type="match status" value="1"/>
</dbReference>
<evidence type="ECO:0000256" key="1">
    <source>
        <dbReference type="ARBA" id="ARBA00004536"/>
    </source>
</evidence>
<feature type="domain" description="KIND" evidence="7">
    <location>
        <begin position="44"/>
        <end position="224"/>
    </location>
</feature>
<keyword evidence="2" id="KW-0677">Repeat</keyword>
<evidence type="ECO:0000256" key="2">
    <source>
        <dbReference type="ARBA" id="ARBA00022737"/>
    </source>
</evidence>
<dbReference type="Pfam" id="PF09380">
    <property type="entry name" value="FERM_C"/>
    <property type="match status" value="1"/>
</dbReference>
<evidence type="ECO:0000256" key="3">
    <source>
        <dbReference type="ARBA" id="ARBA00022949"/>
    </source>
</evidence>
<dbReference type="PRINTS" id="PR00935">
    <property type="entry name" value="BAND41"/>
</dbReference>
<dbReference type="SUPFAM" id="SSF47031">
    <property type="entry name" value="Second domain of FERM"/>
    <property type="match status" value="1"/>
</dbReference>
<dbReference type="InterPro" id="IPR029071">
    <property type="entry name" value="Ubiquitin-like_domsf"/>
</dbReference>
<name>A0A8X6KAZ7_TRICU</name>
<dbReference type="PROSITE" id="PS51377">
    <property type="entry name" value="KIND"/>
    <property type="match status" value="1"/>
</dbReference>
<dbReference type="GO" id="GO:0009887">
    <property type="term" value="P:animal organ morphogenesis"/>
    <property type="evidence" value="ECO:0007669"/>
    <property type="project" value="UniProtKB-ARBA"/>
</dbReference>
<dbReference type="InterPro" id="IPR019748">
    <property type="entry name" value="FERM_central"/>
</dbReference>
<accession>A0A8X6KAZ7</accession>
<reference evidence="8" key="1">
    <citation type="submission" date="2020-07" db="EMBL/GenBank/DDBJ databases">
        <title>Multicomponent nature underlies the extraordinary mechanical properties of spider dragline silk.</title>
        <authorList>
            <person name="Kono N."/>
            <person name="Nakamura H."/>
            <person name="Mori M."/>
            <person name="Yoshida Y."/>
            <person name="Ohtoshi R."/>
            <person name="Malay A.D."/>
            <person name="Moran D.A.P."/>
            <person name="Tomita M."/>
            <person name="Numata K."/>
            <person name="Arakawa K."/>
        </authorList>
    </citation>
    <scope>NUCLEOTIDE SEQUENCE</scope>
</reference>
<dbReference type="Proteomes" id="UP000887116">
    <property type="component" value="Unassembled WGS sequence"/>
</dbReference>
<dbReference type="Gene3D" id="3.10.20.90">
    <property type="entry name" value="Phosphatidylinositol 3-kinase Catalytic Subunit, Chain A, domain 1"/>
    <property type="match status" value="1"/>
</dbReference>
<dbReference type="InterPro" id="IPR018979">
    <property type="entry name" value="FERM_N"/>
</dbReference>
<dbReference type="InterPro" id="IPR011019">
    <property type="entry name" value="KIND_dom"/>
</dbReference>
<keyword evidence="9" id="KW-1185">Reference proteome</keyword>
<dbReference type="PROSITE" id="PS50057">
    <property type="entry name" value="FERM_3"/>
    <property type="match status" value="1"/>
</dbReference>
<dbReference type="SMART" id="SM01196">
    <property type="entry name" value="FERM_C"/>
    <property type="match status" value="1"/>
</dbReference>
<feature type="region of interest" description="Disordered" evidence="5">
    <location>
        <begin position="390"/>
        <end position="411"/>
    </location>
</feature>
<comment type="subcellular location">
    <subcellularLocation>
        <location evidence="1">Cell junction</location>
        <location evidence="1">Adherens junction</location>
    </subcellularLocation>
    <subcellularLocation>
        <location evidence="4">Cell projection</location>
        <location evidence="4">Rhabdomere</location>
    </subcellularLocation>
</comment>
<dbReference type="GO" id="GO:0071944">
    <property type="term" value="C:cell periphery"/>
    <property type="evidence" value="ECO:0007669"/>
    <property type="project" value="UniProtKB-ARBA"/>
</dbReference>
<evidence type="ECO:0000259" key="6">
    <source>
        <dbReference type="PROSITE" id="PS50057"/>
    </source>
</evidence>
<evidence type="ECO:0000313" key="8">
    <source>
        <dbReference type="EMBL" id="GFQ70655.1"/>
    </source>
</evidence>
<dbReference type="Pfam" id="PF00373">
    <property type="entry name" value="FERM_M"/>
    <property type="match status" value="1"/>
</dbReference>
<dbReference type="Gene3D" id="2.30.29.30">
    <property type="entry name" value="Pleckstrin-homology domain (PH domain)/Phosphotyrosine-binding domain (PTB)"/>
    <property type="match status" value="1"/>
</dbReference>
<evidence type="ECO:0000256" key="4">
    <source>
        <dbReference type="ARBA" id="ARBA00043944"/>
    </source>
</evidence>
<dbReference type="SUPFAM" id="SSF50729">
    <property type="entry name" value="PH domain-like"/>
    <property type="match status" value="1"/>
</dbReference>
<dbReference type="InterPro" id="IPR000299">
    <property type="entry name" value="FERM_domain"/>
</dbReference>
<feature type="compositionally biased region" description="Low complexity" evidence="5">
    <location>
        <begin position="401"/>
        <end position="411"/>
    </location>
</feature>
<keyword evidence="3" id="KW-0965">Cell junction</keyword>
<evidence type="ECO:0000256" key="5">
    <source>
        <dbReference type="SAM" id="MobiDB-lite"/>
    </source>
</evidence>
<dbReference type="InterPro" id="IPR035963">
    <property type="entry name" value="FERM_2"/>
</dbReference>
<comment type="caution">
    <text evidence="8">The sequence shown here is derived from an EMBL/GenBank/DDBJ whole genome shotgun (WGS) entry which is preliminary data.</text>
</comment>
<dbReference type="SMART" id="SM00295">
    <property type="entry name" value="B41"/>
    <property type="match status" value="1"/>
</dbReference>
<evidence type="ECO:0000313" key="9">
    <source>
        <dbReference type="Proteomes" id="UP000887116"/>
    </source>
</evidence>
<dbReference type="SMART" id="SM00750">
    <property type="entry name" value="KIND"/>
    <property type="match status" value="1"/>
</dbReference>
<dbReference type="Gene3D" id="1.10.510.10">
    <property type="entry name" value="Transferase(Phosphotransferase) domain 1"/>
    <property type="match status" value="1"/>
</dbReference>
<sequence>MSYLPVKPNPLNLDVKEPAWKSLIQKLDMVSYHCSMPVLENVQVSLHEVLEVRGQPLEEWELWGILFQTTQAVQDIFLRGQACKDGEPQHLVTPHNLLFTARGRVVLNTCFPEKIKGTPYWCEELKEENFQSQSSILDKIYVFTIGQTLLCAAHYEETEQNKKKLSPLIKTVFQAMCQCDIDLRMVLSDVDQVCSLHAEKYMCGLTFTKAVTKLHQEVLGSLPENEILAQVDQDFMRDSDLEDLKDIESEDVDYTSKYLSYGQRLGYHPEFSSNVKLQTKKKQTPKERWKMAYKKVLEEIRRTKKTCRSKEEVLSAWRAHKAHQSIFRVYEELTERRKMLELLRLSINIGPVAPADMDKNPLLITGLKPKTIAELVLLLQRPKQATICSKSFPEEPEPESDTSLSSNSSCSSPDIDIYHKPLYNIDRISLNEPLLENNSALQFLTGPEFIINKLKPHTRISPFCSDKDFHNSAFTIIVNLLNGNSLDIECISSVTGKQLYQAVANHLKLREQYLFGLAYTYGDEHVFIERKQRMLDLLHSCAAVTRNKIQMHFRVKFYLNDIHLMKTPSLRHLYYLQLRNDFLEGNYCCDNNIALTIGGYALQAEFGDYDSSVHGKEYFLLEHYLPFYSIDKLNRSIAKAKLHDNHVKLEGISKELAELKFIQALMKLPEYGCHFYRVFQDKRNFSSAVWLGIKSTGIEVFEKVSGKKSVCQVYPWQNIKRISYCKKYFCLSPRTESYSGKHVVYRFYTSVAGRSHYFFTLSMAYHKFFLKLRTVSKSSEIFIEDLDEEYLYFCDKLGMEKEIGCDLYDTKGKFQWKTKTLRHRSSSQNDLEFLNDPYVTDDSHSRKIYILKHEEESSKKILQKHSPSNFIIRSSSAPNPLKKNRCDYTGLNISSNGK</sequence>
<organism evidence="8 9">
    <name type="scientific">Trichonephila clavata</name>
    <name type="common">Joro spider</name>
    <name type="synonym">Nephila clavata</name>
    <dbReference type="NCBI Taxonomy" id="2740835"/>
    <lineage>
        <taxon>Eukaryota</taxon>
        <taxon>Metazoa</taxon>
        <taxon>Ecdysozoa</taxon>
        <taxon>Arthropoda</taxon>
        <taxon>Chelicerata</taxon>
        <taxon>Arachnida</taxon>
        <taxon>Araneae</taxon>
        <taxon>Araneomorphae</taxon>
        <taxon>Entelegynae</taxon>
        <taxon>Araneoidea</taxon>
        <taxon>Nephilidae</taxon>
        <taxon>Trichonephila</taxon>
    </lineage>
</organism>
<evidence type="ECO:0000259" key="7">
    <source>
        <dbReference type="PROSITE" id="PS51377"/>
    </source>
</evidence>
<dbReference type="InterPro" id="IPR011993">
    <property type="entry name" value="PH-like_dom_sf"/>
</dbReference>
<dbReference type="PANTHER" id="PTHR46900">
    <property type="entry name" value="TYROSINE-PROTEIN PHOSPHATASE NON-RECEPTOR TYPE 13"/>
    <property type="match status" value="1"/>
</dbReference>
<dbReference type="GO" id="GO:0048731">
    <property type="term" value="P:system development"/>
    <property type="evidence" value="ECO:0007669"/>
    <property type="project" value="UniProtKB-ARBA"/>
</dbReference>
<dbReference type="InterPro" id="IPR000798">
    <property type="entry name" value="Ez/rad/moesin-like"/>
</dbReference>
<dbReference type="EMBL" id="BMAO01030831">
    <property type="protein sequence ID" value="GFQ70655.1"/>
    <property type="molecule type" value="Genomic_DNA"/>
</dbReference>
<gene>
    <name evidence="8" type="primary">FRMPD2_0</name>
    <name evidence="8" type="ORF">TNCT_88231</name>
</gene>
<dbReference type="InterPro" id="IPR019749">
    <property type="entry name" value="Band_41_domain"/>
</dbReference>
<proteinExistence type="predicted"/>
<dbReference type="Gene3D" id="1.20.80.10">
    <property type="match status" value="1"/>
</dbReference>
<feature type="domain" description="FERM" evidence="6">
    <location>
        <begin position="474"/>
        <end position="773"/>
    </location>
</feature>